<feature type="region of interest" description="Disordered" evidence="1">
    <location>
        <begin position="76"/>
        <end position="147"/>
    </location>
</feature>
<gene>
    <name evidence="3" type="ORF">HF577_02395</name>
</gene>
<feature type="region of interest" description="Disordered" evidence="1">
    <location>
        <begin position="198"/>
        <end position="240"/>
    </location>
</feature>
<dbReference type="RefSeq" id="WP_169394024.1">
    <property type="nucleotide sequence ID" value="NZ_BAAAJH010000005.1"/>
</dbReference>
<evidence type="ECO:0000313" key="4">
    <source>
        <dbReference type="Proteomes" id="UP001296706"/>
    </source>
</evidence>
<dbReference type="Proteomes" id="UP001296706">
    <property type="component" value="Unassembled WGS sequence"/>
</dbReference>
<keyword evidence="2" id="KW-1133">Transmembrane helix</keyword>
<protein>
    <submittedName>
        <fullName evidence="3">Uncharacterized protein</fullName>
    </submittedName>
</protein>
<feature type="compositionally biased region" description="Low complexity" evidence="1">
    <location>
        <begin position="226"/>
        <end position="240"/>
    </location>
</feature>
<evidence type="ECO:0000256" key="2">
    <source>
        <dbReference type="SAM" id="Phobius"/>
    </source>
</evidence>
<evidence type="ECO:0000313" key="3">
    <source>
        <dbReference type="EMBL" id="NMH75959.1"/>
    </source>
</evidence>
<sequence length="314" mass="31531">MQLPLTTNGLVPVGVGVVVALALVLLIVFAMRRRRPVGAAPHLRDRGMRDWTGLEPHHVLAPPPPPAMPAVQWSTGLAAPSAHQDAPVRGWGDAAPKGYPDSASTTGSAATTGSGASGGSPGEAYPVAGPGTPAAPPSTPAGNNHTVRPLLSSLDAASRSGLGSRSNAADSTGSGRTVAAAVAQAFAVRAAAVRSGRLEQIPGTSERNGSAALSTPPTAVPPSSDPPAASAAVPAQPSTAQADVRDRLLAVLLDDPARAVGATAELEACRSRLQDVLHRLAASGLRPEQLARLVELPVEEVRTILASAAGSPAH</sequence>
<evidence type="ECO:0000256" key="1">
    <source>
        <dbReference type="SAM" id="MobiDB-lite"/>
    </source>
</evidence>
<organism evidence="3 4">
    <name type="scientific">Pseudonocardia xinjiangensis</name>
    <dbReference type="NCBI Taxonomy" id="75289"/>
    <lineage>
        <taxon>Bacteria</taxon>
        <taxon>Bacillati</taxon>
        <taxon>Actinomycetota</taxon>
        <taxon>Actinomycetes</taxon>
        <taxon>Pseudonocardiales</taxon>
        <taxon>Pseudonocardiaceae</taxon>
        <taxon>Pseudonocardia</taxon>
    </lineage>
</organism>
<dbReference type="EMBL" id="JAAXKY010000003">
    <property type="protein sequence ID" value="NMH75959.1"/>
    <property type="molecule type" value="Genomic_DNA"/>
</dbReference>
<name>A0ABX1R8G6_9PSEU</name>
<keyword evidence="4" id="KW-1185">Reference proteome</keyword>
<reference evidence="3 4" key="1">
    <citation type="submission" date="2020-04" db="EMBL/GenBank/DDBJ databases">
        <authorList>
            <person name="Klaysubun C."/>
            <person name="Duangmal K."/>
            <person name="Lipun K."/>
        </authorList>
    </citation>
    <scope>NUCLEOTIDE SEQUENCE [LARGE SCALE GENOMIC DNA]</scope>
    <source>
        <strain evidence="3 4">JCM 11839</strain>
    </source>
</reference>
<feature type="transmembrane region" description="Helical" evidence="2">
    <location>
        <begin position="12"/>
        <end position="31"/>
    </location>
</feature>
<feature type="compositionally biased region" description="Low complexity" evidence="1">
    <location>
        <begin position="102"/>
        <end position="114"/>
    </location>
</feature>
<proteinExistence type="predicted"/>
<keyword evidence="2" id="KW-0812">Transmembrane</keyword>
<keyword evidence="2" id="KW-0472">Membrane</keyword>
<comment type="caution">
    <text evidence="3">The sequence shown here is derived from an EMBL/GenBank/DDBJ whole genome shotgun (WGS) entry which is preliminary data.</text>
</comment>
<accession>A0ABX1R8G6</accession>